<dbReference type="PROSITE" id="PS50042">
    <property type="entry name" value="CNMP_BINDING_3"/>
    <property type="match status" value="1"/>
</dbReference>
<dbReference type="Proteomes" id="UP000011087">
    <property type="component" value="Unassembled WGS sequence"/>
</dbReference>
<reference evidence="3" key="3">
    <citation type="submission" date="2016-03" db="UniProtKB">
        <authorList>
            <consortium name="EnsemblProtists"/>
        </authorList>
    </citation>
    <scope>IDENTIFICATION</scope>
</reference>
<dbReference type="AlphaFoldDB" id="L1J101"/>
<name>L1J101_GUITC</name>
<dbReference type="RefSeq" id="XP_005829181.1">
    <property type="nucleotide sequence ID" value="XM_005829124.1"/>
</dbReference>
<protein>
    <recommendedName>
        <fullName evidence="1">Cyclic nucleotide-binding domain-containing protein</fullName>
    </recommendedName>
</protein>
<organism evidence="2">
    <name type="scientific">Guillardia theta (strain CCMP2712)</name>
    <name type="common">Cryptophyte</name>
    <dbReference type="NCBI Taxonomy" id="905079"/>
    <lineage>
        <taxon>Eukaryota</taxon>
        <taxon>Cryptophyceae</taxon>
        <taxon>Pyrenomonadales</taxon>
        <taxon>Geminigeraceae</taxon>
        <taxon>Guillardia</taxon>
    </lineage>
</organism>
<feature type="domain" description="Cyclic nucleotide-binding" evidence="1">
    <location>
        <begin position="31"/>
        <end position="133"/>
    </location>
</feature>
<dbReference type="SUPFAM" id="SSF51206">
    <property type="entry name" value="cAMP-binding domain-like"/>
    <property type="match status" value="1"/>
</dbReference>
<dbReference type="InterPro" id="IPR018490">
    <property type="entry name" value="cNMP-bd_dom_sf"/>
</dbReference>
<dbReference type="EMBL" id="JH993018">
    <property type="protein sequence ID" value="EKX42201.1"/>
    <property type="molecule type" value="Genomic_DNA"/>
</dbReference>
<dbReference type="PaxDb" id="55529-EKX42201"/>
<keyword evidence="4" id="KW-1185">Reference proteome</keyword>
<proteinExistence type="predicted"/>
<evidence type="ECO:0000313" key="2">
    <source>
        <dbReference type="EMBL" id="EKX42201.1"/>
    </source>
</evidence>
<dbReference type="HOGENOM" id="CLU_1269003_0_0_1"/>
<evidence type="ECO:0000313" key="4">
    <source>
        <dbReference type="Proteomes" id="UP000011087"/>
    </source>
</evidence>
<dbReference type="Pfam" id="PF00027">
    <property type="entry name" value="cNMP_binding"/>
    <property type="match status" value="1"/>
</dbReference>
<gene>
    <name evidence="2" type="ORF">GUITHDRAFT_141404</name>
</gene>
<dbReference type="Gene3D" id="2.60.120.10">
    <property type="entry name" value="Jelly Rolls"/>
    <property type="match status" value="1"/>
</dbReference>
<dbReference type="GeneID" id="17298814"/>
<dbReference type="InterPro" id="IPR000595">
    <property type="entry name" value="cNMP-bd_dom"/>
</dbReference>
<dbReference type="EnsemblProtists" id="EKX42201">
    <property type="protein sequence ID" value="EKX42201"/>
    <property type="gene ID" value="GUITHDRAFT_141404"/>
</dbReference>
<dbReference type="KEGG" id="gtt:GUITHDRAFT_141404"/>
<dbReference type="CDD" id="cd00038">
    <property type="entry name" value="CAP_ED"/>
    <property type="match status" value="1"/>
</dbReference>
<evidence type="ECO:0000259" key="1">
    <source>
        <dbReference type="PROSITE" id="PS50042"/>
    </source>
</evidence>
<reference evidence="4" key="2">
    <citation type="submission" date="2012-11" db="EMBL/GenBank/DDBJ databases">
        <authorList>
            <person name="Kuo A."/>
            <person name="Curtis B.A."/>
            <person name="Tanifuji G."/>
            <person name="Burki F."/>
            <person name="Gruber A."/>
            <person name="Irimia M."/>
            <person name="Maruyama S."/>
            <person name="Arias M.C."/>
            <person name="Ball S.G."/>
            <person name="Gile G.H."/>
            <person name="Hirakawa Y."/>
            <person name="Hopkins J.F."/>
            <person name="Rensing S.A."/>
            <person name="Schmutz J."/>
            <person name="Symeonidi A."/>
            <person name="Elias M."/>
            <person name="Eveleigh R.J."/>
            <person name="Herman E.K."/>
            <person name="Klute M.J."/>
            <person name="Nakayama T."/>
            <person name="Obornik M."/>
            <person name="Reyes-Prieto A."/>
            <person name="Armbrust E.V."/>
            <person name="Aves S.J."/>
            <person name="Beiko R.G."/>
            <person name="Coutinho P."/>
            <person name="Dacks J.B."/>
            <person name="Durnford D.G."/>
            <person name="Fast N.M."/>
            <person name="Green B.R."/>
            <person name="Grisdale C."/>
            <person name="Hempe F."/>
            <person name="Henrissat B."/>
            <person name="Hoppner M.P."/>
            <person name="Ishida K.-I."/>
            <person name="Kim E."/>
            <person name="Koreny L."/>
            <person name="Kroth P.G."/>
            <person name="Liu Y."/>
            <person name="Malik S.-B."/>
            <person name="Maier U.G."/>
            <person name="McRose D."/>
            <person name="Mock T."/>
            <person name="Neilson J.A."/>
            <person name="Onodera N.T."/>
            <person name="Poole A.M."/>
            <person name="Pritham E.J."/>
            <person name="Richards T.A."/>
            <person name="Rocap G."/>
            <person name="Roy S.W."/>
            <person name="Sarai C."/>
            <person name="Schaack S."/>
            <person name="Shirato S."/>
            <person name="Slamovits C.H."/>
            <person name="Spencer D.F."/>
            <person name="Suzuki S."/>
            <person name="Worden A.Z."/>
            <person name="Zauner S."/>
            <person name="Barry K."/>
            <person name="Bell C."/>
            <person name="Bharti A.K."/>
            <person name="Crow J.A."/>
            <person name="Grimwood J."/>
            <person name="Kramer R."/>
            <person name="Lindquist E."/>
            <person name="Lucas S."/>
            <person name="Salamov A."/>
            <person name="McFadden G.I."/>
            <person name="Lane C.E."/>
            <person name="Keeling P.J."/>
            <person name="Gray M.W."/>
            <person name="Grigoriev I.V."/>
            <person name="Archibald J.M."/>
        </authorList>
    </citation>
    <scope>NUCLEOTIDE SEQUENCE</scope>
    <source>
        <strain evidence="4">CCMP2712</strain>
    </source>
</reference>
<dbReference type="InterPro" id="IPR014710">
    <property type="entry name" value="RmlC-like_jellyroll"/>
</dbReference>
<evidence type="ECO:0000313" key="3">
    <source>
        <dbReference type="EnsemblProtists" id="EKX42201"/>
    </source>
</evidence>
<accession>L1J101</accession>
<sequence>MQKTSTSSGCEECPWVTSHTYKCQILCVIPFLGNLVSDFREDLLSALSTRMSVIPFRRSELLAQDEEGRDSLFIVSHGEVIAHIEKRTYKFGPGDYFGDWNFFHVQAHKHSKYLALTDGICLSLSKASFDEVLTAFPPEVAEHLSIFSEYFHGFDLNEEFQAERPAQVAGQVSREAAGIQRELEAQGGRVTHIYDILDDCRNSKAPRSALAGFQSGGR</sequence>
<reference evidence="2 4" key="1">
    <citation type="journal article" date="2012" name="Nature">
        <title>Algal genomes reveal evolutionary mosaicism and the fate of nucleomorphs.</title>
        <authorList>
            <consortium name="DOE Joint Genome Institute"/>
            <person name="Curtis B.A."/>
            <person name="Tanifuji G."/>
            <person name="Burki F."/>
            <person name="Gruber A."/>
            <person name="Irimia M."/>
            <person name="Maruyama S."/>
            <person name="Arias M.C."/>
            <person name="Ball S.G."/>
            <person name="Gile G.H."/>
            <person name="Hirakawa Y."/>
            <person name="Hopkins J.F."/>
            <person name="Kuo A."/>
            <person name="Rensing S.A."/>
            <person name="Schmutz J."/>
            <person name="Symeonidi A."/>
            <person name="Elias M."/>
            <person name="Eveleigh R.J."/>
            <person name="Herman E.K."/>
            <person name="Klute M.J."/>
            <person name="Nakayama T."/>
            <person name="Obornik M."/>
            <person name="Reyes-Prieto A."/>
            <person name="Armbrust E.V."/>
            <person name="Aves S.J."/>
            <person name="Beiko R.G."/>
            <person name="Coutinho P."/>
            <person name="Dacks J.B."/>
            <person name="Durnford D.G."/>
            <person name="Fast N.M."/>
            <person name="Green B.R."/>
            <person name="Grisdale C.J."/>
            <person name="Hempel F."/>
            <person name="Henrissat B."/>
            <person name="Hoppner M.P."/>
            <person name="Ishida K."/>
            <person name="Kim E."/>
            <person name="Koreny L."/>
            <person name="Kroth P.G."/>
            <person name="Liu Y."/>
            <person name="Malik S.B."/>
            <person name="Maier U.G."/>
            <person name="McRose D."/>
            <person name="Mock T."/>
            <person name="Neilson J.A."/>
            <person name="Onodera N.T."/>
            <person name="Poole A.M."/>
            <person name="Pritham E.J."/>
            <person name="Richards T.A."/>
            <person name="Rocap G."/>
            <person name="Roy S.W."/>
            <person name="Sarai C."/>
            <person name="Schaack S."/>
            <person name="Shirato S."/>
            <person name="Slamovits C.H."/>
            <person name="Spencer D.F."/>
            <person name="Suzuki S."/>
            <person name="Worden A.Z."/>
            <person name="Zauner S."/>
            <person name="Barry K."/>
            <person name="Bell C."/>
            <person name="Bharti A.K."/>
            <person name="Crow J.A."/>
            <person name="Grimwood J."/>
            <person name="Kramer R."/>
            <person name="Lindquist E."/>
            <person name="Lucas S."/>
            <person name="Salamov A."/>
            <person name="McFadden G.I."/>
            <person name="Lane C.E."/>
            <person name="Keeling P.J."/>
            <person name="Gray M.W."/>
            <person name="Grigoriev I.V."/>
            <person name="Archibald J.M."/>
        </authorList>
    </citation>
    <scope>NUCLEOTIDE SEQUENCE</scope>
    <source>
        <strain evidence="2 4">CCMP2712</strain>
    </source>
</reference>